<dbReference type="EMBL" id="JYKN01003452">
    <property type="protein sequence ID" value="KKK12491.1"/>
    <property type="molecule type" value="Genomic_DNA"/>
</dbReference>
<dbReference type="OrthoDB" id="3687641at2759"/>
<reference evidence="5 6" key="1">
    <citation type="submission" date="2015-02" db="EMBL/GenBank/DDBJ databases">
        <title>Draft Genome Sequences of Two Closely-Related Aflatoxigenic Aspergillus Species Obtained from the Cote d'Ivoire.</title>
        <authorList>
            <person name="Moore G.G."/>
            <person name="Beltz S.B."/>
            <person name="Mack B.M."/>
        </authorList>
    </citation>
    <scope>NUCLEOTIDE SEQUENCE [LARGE SCALE GENOMIC DNA]</scope>
    <source>
        <strain evidence="5 6">SRRC1432</strain>
    </source>
</reference>
<comment type="similarity">
    <text evidence="2">Belongs to the ustYa family.</text>
</comment>
<proteinExistence type="inferred from homology"/>
<dbReference type="Proteomes" id="UP000034947">
    <property type="component" value="Unassembled WGS sequence"/>
</dbReference>
<keyword evidence="4" id="KW-1133">Transmembrane helix</keyword>
<evidence type="ECO:0000256" key="4">
    <source>
        <dbReference type="SAM" id="Phobius"/>
    </source>
</evidence>
<sequence length="316" mass="35042">MTKPKLKDHHHHHHLLPQNDESESESHHPKLDPESHRQSPSKSKAPKSTPSILHLTLLTTCTLLLLTFAILIIGPSRLLPALDITECAVTPDATNPHLRVYADIPDLERIPGSAPHQQEHGHGHGYEPRTWESMLIPPSGGGIRILPETIADPSPEFPAPNTTHKFGHGIAMFHQLHCLIVLRGVVFPEEGANSTRSTSHHGHGHGGALRGDLEHWAHCFDYIAQALICAADDTVERTKKVVEDGRAYWHVDGVGAMHQCRNARALWEISMRADQDPVDMSSWAGAEGAREFFAEELKSPYQYDVSDIYFAGTHDL</sequence>
<dbReference type="AlphaFoldDB" id="A0A0F8UNR3"/>
<feature type="compositionally biased region" description="Basic and acidic residues" evidence="3">
    <location>
        <begin position="24"/>
        <end position="37"/>
    </location>
</feature>
<evidence type="ECO:0000256" key="2">
    <source>
        <dbReference type="ARBA" id="ARBA00035112"/>
    </source>
</evidence>
<keyword evidence="4" id="KW-0472">Membrane</keyword>
<comment type="pathway">
    <text evidence="1">Mycotoxin biosynthesis.</text>
</comment>
<protein>
    <submittedName>
        <fullName evidence="5">Uncharacterized protein</fullName>
    </submittedName>
</protein>
<dbReference type="InterPro" id="IPR021765">
    <property type="entry name" value="UstYa-like"/>
</dbReference>
<evidence type="ECO:0000256" key="3">
    <source>
        <dbReference type="SAM" id="MobiDB-lite"/>
    </source>
</evidence>
<feature type="compositionally biased region" description="Low complexity" evidence="3">
    <location>
        <begin position="40"/>
        <end position="49"/>
    </location>
</feature>
<keyword evidence="6" id="KW-1185">Reference proteome</keyword>
<evidence type="ECO:0000313" key="5">
    <source>
        <dbReference type="EMBL" id="KKK12491.1"/>
    </source>
</evidence>
<evidence type="ECO:0000256" key="1">
    <source>
        <dbReference type="ARBA" id="ARBA00004685"/>
    </source>
</evidence>
<feature type="compositionally biased region" description="Basic residues" evidence="3">
    <location>
        <begin position="1"/>
        <end position="15"/>
    </location>
</feature>
<evidence type="ECO:0000313" key="6">
    <source>
        <dbReference type="Proteomes" id="UP000034947"/>
    </source>
</evidence>
<dbReference type="VEuPathDB" id="FungiDB:P175DRAFT_0537326"/>
<keyword evidence="4" id="KW-0812">Transmembrane</keyword>
<dbReference type="Pfam" id="PF11807">
    <property type="entry name" value="UstYa"/>
    <property type="match status" value="1"/>
</dbReference>
<feature type="transmembrane region" description="Helical" evidence="4">
    <location>
        <begin position="52"/>
        <end position="74"/>
    </location>
</feature>
<dbReference type="GO" id="GO:0043386">
    <property type="term" value="P:mycotoxin biosynthetic process"/>
    <property type="evidence" value="ECO:0007669"/>
    <property type="project" value="InterPro"/>
</dbReference>
<comment type="caution">
    <text evidence="5">The sequence shown here is derived from an EMBL/GenBank/DDBJ whole genome shotgun (WGS) entry which is preliminary data.</text>
</comment>
<feature type="region of interest" description="Disordered" evidence="3">
    <location>
        <begin position="1"/>
        <end position="49"/>
    </location>
</feature>
<name>A0A0F8UNR3_9EURO</name>
<accession>A0A0F8UNR3</accession>
<dbReference type="PANTHER" id="PTHR33365">
    <property type="entry name" value="YALI0B05434P"/>
    <property type="match status" value="1"/>
</dbReference>
<dbReference type="PANTHER" id="PTHR33365:SF4">
    <property type="entry name" value="CYCLOCHLOROTINE BIOSYNTHESIS PROTEIN O"/>
    <property type="match status" value="1"/>
</dbReference>
<organism evidence="5 6">
    <name type="scientific">Aspergillus ochraceoroseus</name>
    <dbReference type="NCBI Taxonomy" id="138278"/>
    <lineage>
        <taxon>Eukaryota</taxon>
        <taxon>Fungi</taxon>
        <taxon>Dikarya</taxon>
        <taxon>Ascomycota</taxon>
        <taxon>Pezizomycotina</taxon>
        <taxon>Eurotiomycetes</taxon>
        <taxon>Eurotiomycetidae</taxon>
        <taxon>Eurotiales</taxon>
        <taxon>Aspergillaceae</taxon>
        <taxon>Aspergillus</taxon>
        <taxon>Aspergillus subgen. Nidulantes</taxon>
    </lineage>
</organism>
<gene>
    <name evidence="5" type="ORF">AOCH_007453</name>
</gene>